<evidence type="ECO:0000313" key="2">
    <source>
        <dbReference type="Proteomes" id="UP000250235"/>
    </source>
</evidence>
<evidence type="ECO:0000313" key="1">
    <source>
        <dbReference type="EMBL" id="KZV15218.1"/>
    </source>
</evidence>
<organism evidence="1 2">
    <name type="scientific">Dorcoceras hygrometricum</name>
    <dbReference type="NCBI Taxonomy" id="472368"/>
    <lineage>
        <taxon>Eukaryota</taxon>
        <taxon>Viridiplantae</taxon>
        <taxon>Streptophyta</taxon>
        <taxon>Embryophyta</taxon>
        <taxon>Tracheophyta</taxon>
        <taxon>Spermatophyta</taxon>
        <taxon>Magnoliopsida</taxon>
        <taxon>eudicotyledons</taxon>
        <taxon>Gunneridae</taxon>
        <taxon>Pentapetalae</taxon>
        <taxon>asterids</taxon>
        <taxon>lamiids</taxon>
        <taxon>Lamiales</taxon>
        <taxon>Gesneriaceae</taxon>
        <taxon>Didymocarpoideae</taxon>
        <taxon>Trichosporeae</taxon>
        <taxon>Loxocarpinae</taxon>
        <taxon>Dorcoceras</taxon>
    </lineage>
</organism>
<accession>A0A2Z7A0U4</accession>
<protein>
    <submittedName>
        <fullName evidence="1">Uncharacterized protein</fullName>
    </submittedName>
</protein>
<keyword evidence="2" id="KW-1185">Reference proteome</keyword>
<proteinExistence type="predicted"/>
<dbReference type="AlphaFoldDB" id="A0A2Z7A0U4"/>
<dbReference type="Proteomes" id="UP000250235">
    <property type="component" value="Unassembled WGS sequence"/>
</dbReference>
<sequence>MAVPLFDGSDGEDAGVFEEEGFEFIEYEIERAISLPLVSAVESGDVNALRIALGTVQDFVGTE</sequence>
<gene>
    <name evidence="1" type="ORF">F511_28567</name>
</gene>
<dbReference type="EMBL" id="KV020111">
    <property type="protein sequence ID" value="KZV15218.1"/>
    <property type="molecule type" value="Genomic_DNA"/>
</dbReference>
<name>A0A2Z7A0U4_9LAMI</name>
<reference evidence="1 2" key="1">
    <citation type="journal article" date="2015" name="Proc. Natl. Acad. Sci. U.S.A.">
        <title>The resurrection genome of Boea hygrometrica: A blueprint for survival of dehydration.</title>
        <authorList>
            <person name="Xiao L."/>
            <person name="Yang G."/>
            <person name="Zhang L."/>
            <person name="Yang X."/>
            <person name="Zhao S."/>
            <person name="Ji Z."/>
            <person name="Zhou Q."/>
            <person name="Hu M."/>
            <person name="Wang Y."/>
            <person name="Chen M."/>
            <person name="Xu Y."/>
            <person name="Jin H."/>
            <person name="Xiao X."/>
            <person name="Hu G."/>
            <person name="Bao F."/>
            <person name="Hu Y."/>
            <person name="Wan P."/>
            <person name="Li L."/>
            <person name="Deng X."/>
            <person name="Kuang T."/>
            <person name="Xiang C."/>
            <person name="Zhu J.K."/>
            <person name="Oliver M.J."/>
            <person name="He Y."/>
        </authorList>
    </citation>
    <scope>NUCLEOTIDE SEQUENCE [LARGE SCALE GENOMIC DNA]</scope>
    <source>
        <strain evidence="2">cv. XS01</strain>
    </source>
</reference>